<feature type="chain" id="PRO_5035180594" evidence="1">
    <location>
        <begin position="24"/>
        <end position="343"/>
    </location>
</feature>
<feature type="domain" description="VWFA" evidence="2">
    <location>
        <begin position="119"/>
        <end position="296"/>
    </location>
</feature>
<dbReference type="PROSITE" id="PS50234">
    <property type="entry name" value="VWFA"/>
    <property type="match status" value="1"/>
</dbReference>
<dbReference type="InterPro" id="IPR051266">
    <property type="entry name" value="CLCR"/>
</dbReference>
<proteinExistence type="predicted"/>
<gene>
    <name evidence="3" type="ORF">IFK94_07160</name>
</gene>
<dbReference type="InterPro" id="IPR017802">
    <property type="entry name" value="VWFA-rel_acidobac-type"/>
</dbReference>
<dbReference type="PANTHER" id="PTHR10579:SF43">
    <property type="entry name" value="ZINC FINGER (C3HC4-TYPE RING FINGER) FAMILY PROTEIN"/>
    <property type="match status" value="1"/>
</dbReference>
<name>A0A8J6Y2G1_9BACT</name>
<accession>A0A8J6Y2G1</accession>
<evidence type="ECO:0000313" key="4">
    <source>
        <dbReference type="Proteomes" id="UP000648239"/>
    </source>
</evidence>
<dbReference type="SMART" id="SM00327">
    <property type="entry name" value="VWA"/>
    <property type="match status" value="1"/>
</dbReference>
<dbReference type="Pfam" id="PF13519">
    <property type="entry name" value="VWA_2"/>
    <property type="match status" value="1"/>
</dbReference>
<comment type="caution">
    <text evidence="3">The sequence shown here is derived from an EMBL/GenBank/DDBJ whole genome shotgun (WGS) entry which is preliminary data.</text>
</comment>
<dbReference type="Proteomes" id="UP000648239">
    <property type="component" value="Unassembled WGS sequence"/>
</dbReference>
<keyword evidence="1" id="KW-0732">Signal</keyword>
<dbReference type="SUPFAM" id="SSF53300">
    <property type="entry name" value="vWA-like"/>
    <property type="match status" value="1"/>
</dbReference>
<dbReference type="Gene3D" id="3.40.50.410">
    <property type="entry name" value="von Willebrand factor, type A domain"/>
    <property type="match status" value="1"/>
</dbReference>
<reference evidence="3 4" key="1">
    <citation type="submission" date="2020-08" db="EMBL/GenBank/DDBJ databases">
        <title>Acidobacteriota in marine sediments use diverse sulfur dissimilation pathways.</title>
        <authorList>
            <person name="Wasmund K."/>
        </authorList>
    </citation>
    <scope>NUCLEOTIDE SEQUENCE [LARGE SCALE GENOMIC DNA]</scope>
    <source>
        <strain evidence="3">MAG AM4</strain>
    </source>
</reference>
<protein>
    <submittedName>
        <fullName evidence="3">VWA domain-containing protein</fullName>
    </submittedName>
</protein>
<dbReference type="NCBIfam" id="TIGR03436">
    <property type="entry name" value="acidobact_VWFA"/>
    <property type="match status" value="1"/>
</dbReference>
<feature type="signal peptide" evidence="1">
    <location>
        <begin position="1"/>
        <end position="23"/>
    </location>
</feature>
<evidence type="ECO:0000259" key="2">
    <source>
        <dbReference type="PROSITE" id="PS50234"/>
    </source>
</evidence>
<organism evidence="3 4">
    <name type="scientific">Candidatus Polarisedimenticola svalbardensis</name>
    <dbReference type="NCBI Taxonomy" id="2886004"/>
    <lineage>
        <taxon>Bacteria</taxon>
        <taxon>Pseudomonadati</taxon>
        <taxon>Acidobacteriota</taxon>
        <taxon>Candidatus Polarisedimenticolia</taxon>
        <taxon>Candidatus Polarisedimenticolales</taxon>
        <taxon>Candidatus Polarisedimenticolaceae</taxon>
        <taxon>Candidatus Polarisedimenticola</taxon>
    </lineage>
</organism>
<evidence type="ECO:0000313" key="3">
    <source>
        <dbReference type="EMBL" id="MBD3867884.1"/>
    </source>
</evidence>
<dbReference type="AlphaFoldDB" id="A0A8J6Y2G1"/>
<dbReference type="EMBL" id="JACXWD010000017">
    <property type="protein sequence ID" value="MBD3867884.1"/>
    <property type="molecule type" value="Genomic_DNA"/>
</dbReference>
<dbReference type="InterPro" id="IPR036465">
    <property type="entry name" value="vWFA_dom_sf"/>
</dbReference>
<evidence type="ECO:0000256" key="1">
    <source>
        <dbReference type="SAM" id="SignalP"/>
    </source>
</evidence>
<sequence>MKKIRILAPIVLMMMVVFLPVSAGEQTAVEEPKTAEELVPGFTRSGGIPKDIDDETLDKILRMHQVEQSNVRMILLPAAVTNKRGRTVRGLTQEKFQLLEDTIPQEIEFFASETTEPIHIAFLLDVSGSMRQIGKLQAAKEAIRYFVEALRPEDRFALICFADDQVAWVTEFTSDREIFLARLDVQRGYGKSAIFDAVAATPKLVDEKIKGKKAIVMISDGVDNASELSNWEALRLARQVNVPIYSLGFTGLRKELRLEGTTAINLRLMATFSRETGGRLFGVHDPAELKEAVAEIEGELRLQYMIGYYPNRRQWDGHFRRVLLTTKDPDHSVRTRKGYYAEP</sequence>
<dbReference type="InterPro" id="IPR002035">
    <property type="entry name" value="VWF_A"/>
</dbReference>
<dbReference type="PANTHER" id="PTHR10579">
    <property type="entry name" value="CALCIUM-ACTIVATED CHLORIDE CHANNEL REGULATOR"/>
    <property type="match status" value="1"/>
</dbReference>